<dbReference type="EMBL" id="BJTG01000006">
    <property type="protein sequence ID" value="GEJ58113.1"/>
    <property type="molecule type" value="Genomic_DNA"/>
</dbReference>
<dbReference type="SUPFAM" id="SSF56645">
    <property type="entry name" value="Acyl-CoA dehydrogenase NM domain-like"/>
    <property type="match status" value="1"/>
</dbReference>
<evidence type="ECO:0000256" key="11">
    <source>
        <dbReference type="ARBA" id="ARBA00047916"/>
    </source>
</evidence>
<dbReference type="GO" id="GO:0016020">
    <property type="term" value="C:membrane"/>
    <property type="evidence" value="ECO:0007669"/>
    <property type="project" value="UniProtKB-SubCell"/>
</dbReference>
<dbReference type="Gene3D" id="2.40.110.10">
    <property type="entry name" value="Butyryl-CoA Dehydrogenase, subunit A, domain 2"/>
    <property type="match status" value="1"/>
</dbReference>
<keyword evidence="4" id="KW-0597">Phosphoprotein</keyword>
<feature type="domain" description="Acyl-CoA oxidase/dehydrogenase middle" evidence="17">
    <location>
        <begin position="149"/>
        <end position="246"/>
    </location>
</feature>
<dbReference type="InterPro" id="IPR009075">
    <property type="entry name" value="AcylCo_DH/oxidase_C"/>
</dbReference>
<feature type="domain" description="Acyl-CoA dehydrogenase/oxidase C-terminal" evidence="16">
    <location>
        <begin position="258"/>
        <end position="404"/>
    </location>
</feature>
<proteinExistence type="inferred from homology"/>
<comment type="catalytic activity">
    <reaction evidence="14">
        <text>octadecanoyl-CoA + oxidized [electron-transfer flavoprotein] + H(+) = (2E)-octadecenoyl-CoA + reduced [electron-transfer flavoprotein]</text>
        <dbReference type="Rhea" id="RHEA:47240"/>
        <dbReference type="Rhea" id="RHEA-COMP:10685"/>
        <dbReference type="Rhea" id="RHEA-COMP:10686"/>
        <dbReference type="ChEBI" id="CHEBI:15378"/>
        <dbReference type="ChEBI" id="CHEBI:57394"/>
        <dbReference type="ChEBI" id="CHEBI:57692"/>
        <dbReference type="ChEBI" id="CHEBI:58307"/>
        <dbReference type="ChEBI" id="CHEBI:71412"/>
    </reaction>
    <physiologicalReaction direction="left-to-right" evidence="14">
        <dbReference type="Rhea" id="RHEA:47241"/>
    </physiologicalReaction>
</comment>
<dbReference type="Gene3D" id="1.20.140.10">
    <property type="entry name" value="Butyryl-CoA Dehydrogenase, subunit A, domain 3"/>
    <property type="match status" value="2"/>
</dbReference>
<comment type="catalytic activity">
    <reaction evidence="11">
        <text>oxidized [electron-transfer flavoprotein] + hexadecanoyl-CoA + H(+) = (2E)-hexadecenoyl-CoA + reduced [electron-transfer flavoprotein]</text>
        <dbReference type="Rhea" id="RHEA:43448"/>
        <dbReference type="Rhea" id="RHEA-COMP:10685"/>
        <dbReference type="Rhea" id="RHEA-COMP:10686"/>
        <dbReference type="ChEBI" id="CHEBI:15378"/>
        <dbReference type="ChEBI" id="CHEBI:57379"/>
        <dbReference type="ChEBI" id="CHEBI:57692"/>
        <dbReference type="ChEBI" id="CHEBI:58307"/>
        <dbReference type="ChEBI" id="CHEBI:61526"/>
    </reaction>
    <physiologicalReaction direction="left-to-right" evidence="11">
        <dbReference type="Rhea" id="RHEA:43449"/>
    </physiologicalReaction>
</comment>
<dbReference type="FunFam" id="1.20.140.10:FF:000008">
    <property type="entry name" value="acyl-CoA dehydrogenase family member 9, mitochondrial"/>
    <property type="match status" value="1"/>
</dbReference>
<gene>
    <name evidence="20" type="ORF">AMYX_28540</name>
</gene>
<evidence type="ECO:0000256" key="10">
    <source>
        <dbReference type="ARBA" id="ARBA00023136"/>
    </source>
</evidence>
<dbReference type="InterPro" id="IPR049448">
    <property type="entry name" value="ACAD9/ACADV-like_C"/>
</dbReference>
<evidence type="ECO:0000256" key="2">
    <source>
        <dbReference type="ARBA" id="ARBA00004170"/>
    </source>
</evidence>
<dbReference type="PANTHER" id="PTHR43884:SF9">
    <property type="entry name" value="COMPLEX I ASSEMBLY FACTOR ACAD9, MITOCHONDRIAL"/>
    <property type="match status" value="1"/>
</dbReference>
<evidence type="ECO:0000313" key="21">
    <source>
        <dbReference type="Proteomes" id="UP000503640"/>
    </source>
</evidence>
<dbReference type="PROSITE" id="PS00073">
    <property type="entry name" value="ACYL_COA_DH_2"/>
    <property type="match status" value="1"/>
</dbReference>
<comment type="subcellular location">
    <subcellularLocation>
        <location evidence="2">Membrane</location>
        <topology evidence="2">Peripheral membrane protein</topology>
    </subcellularLocation>
</comment>
<dbReference type="InterPro" id="IPR009100">
    <property type="entry name" value="AcylCoA_DH/oxidase_NM_dom_sf"/>
</dbReference>
<evidence type="ECO:0000256" key="6">
    <source>
        <dbReference type="ARBA" id="ARBA00022827"/>
    </source>
</evidence>
<keyword evidence="6 15" id="KW-0274">FAD</keyword>
<dbReference type="GO" id="GO:0003995">
    <property type="term" value="F:acyl-CoA dehydrogenase activity"/>
    <property type="evidence" value="ECO:0007669"/>
    <property type="project" value="InterPro"/>
</dbReference>
<dbReference type="RefSeq" id="WP_176066330.1">
    <property type="nucleotide sequence ID" value="NZ_BJTG01000006.1"/>
</dbReference>
<comment type="similarity">
    <text evidence="3 15">Belongs to the acyl-CoA dehydrogenase family.</text>
</comment>
<reference evidence="21" key="1">
    <citation type="journal article" date="2020" name="Appl. Environ. Microbiol.">
        <title>Diazotrophic Anaeromyxobacter Isolates from Soils.</title>
        <authorList>
            <person name="Masuda Y."/>
            <person name="Yamanaka H."/>
            <person name="Xu Z.X."/>
            <person name="Shiratori Y."/>
            <person name="Aono T."/>
            <person name="Amachi S."/>
            <person name="Senoo K."/>
            <person name="Itoh H."/>
        </authorList>
    </citation>
    <scope>NUCLEOTIDE SEQUENCE [LARGE SCALE GENOMIC DNA]</scope>
    <source>
        <strain evidence="21">R267</strain>
    </source>
</reference>
<dbReference type="SUPFAM" id="SSF47203">
    <property type="entry name" value="Acyl-CoA dehydrogenase C-terminal domain-like"/>
    <property type="match status" value="1"/>
</dbReference>
<dbReference type="AlphaFoldDB" id="A0A7I9VNX7"/>
<evidence type="ECO:0000256" key="8">
    <source>
        <dbReference type="ARBA" id="ARBA00022990"/>
    </source>
</evidence>
<evidence type="ECO:0000259" key="17">
    <source>
        <dbReference type="Pfam" id="PF02770"/>
    </source>
</evidence>
<dbReference type="InterPro" id="IPR006089">
    <property type="entry name" value="Acyl-CoA_DH_CS"/>
</dbReference>
<dbReference type="GO" id="GO:0050660">
    <property type="term" value="F:flavin adenine dinucleotide binding"/>
    <property type="evidence" value="ECO:0007669"/>
    <property type="project" value="InterPro"/>
</dbReference>
<dbReference type="InterPro" id="IPR046373">
    <property type="entry name" value="Acyl-CoA_Oxase/DH_mid-dom_sf"/>
</dbReference>
<evidence type="ECO:0000256" key="15">
    <source>
        <dbReference type="RuleBase" id="RU362125"/>
    </source>
</evidence>
<dbReference type="Pfam" id="PF21343">
    <property type="entry name" value="ACAD9-ACADV_C"/>
    <property type="match status" value="1"/>
</dbReference>
<sequence>MVDKKTASFVQALCMGRIEEEIVLPYPQMKPAEKETLRQVLSAVNQLLTPRERDFRAWDVKGEMPREFVQELKEFGLFGLVIPEEHGGLGFGAAAYSRALQEISRHDASVALTVGAHSSIGMRGLLLFGTDAQKKKYMPKLATGEMIAAFCLTEPGAGSDAAAVRTTAVRQGDHWILNGDKLWITNGGIADFFTVFAKTPEVQKNGKAQMTAFIVTRDMPGVSAGPHEDKMGIRASSTTTVHFEDVKVPAENVLGELGMGFKTAMRILNSGRTGLGGGCVGGMKKLIGLAAKQARERKQFGQPISDFGLVKQKMGEMVVDCYASEAVVGLVAGLIDQSYQEYAVEAAISKVFATEALWRTADEALQIAGGNGYMREFPYERVVRDSRINRIFEGTNDILRLFIALTAMADVATELKELAAGLKGVLADPIKGFGVMSDYALKVATLRAPGALTDRLPDRLAEKLTWTKLHPALKPTAEQFEEATRDLAWVADRVLRRHGRKIIEKQFALRRIGDIVIDLFVLASVMSRVDAAVVSEGEEKSARELEILRVFARRARGRIRGNLRRVDVNDDELVKSLADDAFEREGYHWDLA</sequence>
<keyword evidence="8" id="KW-0007">Acetylation</keyword>
<evidence type="ECO:0000313" key="20">
    <source>
        <dbReference type="EMBL" id="GEJ58113.1"/>
    </source>
</evidence>
<dbReference type="GO" id="GO:0006631">
    <property type="term" value="P:fatty acid metabolic process"/>
    <property type="evidence" value="ECO:0007669"/>
    <property type="project" value="UniProtKB-ARBA"/>
</dbReference>
<dbReference type="PROSITE" id="PS00072">
    <property type="entry name" value="ACYL_COA_DH_1"/>
    <property type="match status" value="1"/>
</dbReference>
<comment type="cofactor">
    <cofactor evidence="1 15">
        <name>FAD</name>
        <dbReference type="ChEBI" id="CHEBI:57692"/>
    </cofactor>
</comment>
<dbReference type="InterPro" id="IPR037069">
    <property type="entry name" value="AcylCoA_DH/ox_N_sf"/>
</dbReference>
<evidence type="ECO:0000259" key="18">
    <source>
        <dbReference type="Pfam" id="PF02771"/>
    </source>
</evidence>
<keyword evidence="21" id="KW-1185">Reference proteome</keyword>
<feature type="domain" description="Acyl-CoA dehydrogenase/oxidase N-terminal" evidence="18">
    <location>
        <begin position="43"/>
        <end position="145"/>
    </location>
</feature>
<dbReference type="InterPro" id="IPR036250">
    <property type="entry name" value="AcylCo_DH-like_C"/>
</dbReference>
<evidence type="ECO:0000259" key="19">
    <source>
        <dbReference type="Pfam" id="PF21343"/>
    </source>
</evidence>
<evidence type="ECO:0000256" key="1">
    <source>
        <dbReference type="ARBA" id="ARBA00001974"/>
    </source>
</evidence>
<keyword evidence="5 15" id="KW-0285">Flavoprotein</keyword>
<evidence type="ECO:0000256" key="3">
    <source>
        <dbReference type="ARBA" id="ARBA00009347"/>
    </source>
</evidence>
<accession>A0A7I9VNX7</accession>
<dbReference type="Pfam" id="PF00441">
    <property type="entry name" value="Acyl-CoA_dh_1"/>
    <property type="match status" value="1"/>
</dbReference>
<dbReference type="Pfam" id="PF02770">
    <property type="entry name" value="Acyl-CoA_dh_M"/>
    <property type="match status" value="1"/>
</dbReference>
<dbReference type="FunFam" id="1.10.540.10:FF:000001">
    <property type="entry name" value="Very long-chain-specific acyl-CoA dehydrogenase, mitochondrial"/>
    <property type="match status" value="1"/>
</dbReference>
<organism evidence="20 21">
    <name type="scientific">Anaeromyxobacter diazotrophicus</name>
    <dbReference type="NCBI Taxonomy" id="2590199"/>
    <lineage>
        <taxon>Bacteria</taxon>
        <taxon>Pseudomonadati</taxon>
        <taxon>Myxococcota</taxon>
        <taxon>Myxococcia</taxon>
        <taxon>Myxococcales</taxon>
        <taxon>Cystobacterineae</taxon>
        <taxon>Anaeromyxobacteraceae</taxon>
        <taxon>Anaeromyxobacter</taxon>
    </lineage>
</organism>
<dbReference type="InterPro" id="IPR006091">
    <property type="entry name" value="Acyl-CoA_Oxase/DH_mid-dom"/>
</dbReference>
<comment type="catalytic activity">
    <reaction evidence="12">
        <text>tetradecanoyl-CoA + oxidized [electron-transfer flavoprotein] + H(+) = (2E)-tetradecenoyl-CoA + reduced [electron-transfer flavoprotein]</text>
        <dbReference type="Rhea" id="RHEA:47316"/>
        <dbReference type="Rhea" id="RHEA-COMP:10685"/>
        <dbReference type="Rhea" id="RHEA-COMP:10686"/>
        <dbReference type="ChEBI" id="CHEBI:15378"/>
        <dbReference type="ChEBI" id="CHEBI:57385"/>
        <dbReference type="ChEBI" id="CHEBI:57692"/>
        <dbReference type="ChEBI" id="CHEBI:58307"/>
        <dbReference type="ChEBI" id="CHEBI:61405"/>
    </reaction>
    <physiologicalReaction direction="left-to-right" evidence="12">
        <dbReference type="Rhea" id="RHEA:47317"/>
    </physiologicalReaction>
</comment>
<evidence type="ECO:0000256" key="5">
    <source>
        <dbReference type="ARBA" id="ARBA00022630"/>
    </source>
</evidence>
<keyword evidence="9 15" id="KW-0560">Oxidoreductase</keyword>
<evidence type="ECO:0000256" key="14">
    <source>
        <dbReference type="ARBA" id="ARBA00049224"/>
    </source>
</evidence>
<evidence type="ECO:0000256" key="7">
    <source>
        <dbReference type="ARBA" id="ARBA00022946"/>
    </source>
</evidence>
<feature type="domain" description="ACAD9/ACADV-like C-terminal" evidence="19">
    <location>
        <begin position="471"/>
        <end position="586"/>
    </location>
</feature>
<dbReference type="PANTHER" id="PTHR43884">
    <property type="entry name" value="ACYL-COA DEHYDROGENASE"/>
    <property type="match status" value="1"/>
</dbReference>
<name>A0A7I9VNX7_9BACT</name>
<comment type="catalytic activity">
    <reaction evidence="13">
        <text>eicosanoyl-CoA + oxidized [electron-transfer flavoprotein] + H(+) = (2E)-eicosenoyl-CoA + reduced [electron-transfer flavoprotein]</text>
        <dbReference type="Rhea" id="RHEA:47236"/>
        <dbReference type="Rhea" id="RHEA-COMP:10685"/>
        <dbReference type="Rhea" id="RHEA-COMP:10686"/>
        <dbReference type="ChEBI" id="CHEBI:15378"/>
        <dbReference type="ChEBI" id="CHEBI:57380"/>
        <dbReference type="ChEBI" id="CHEBI:57692"/>
        <dbReference type="ChEBI" id="CHEBI:58307"/>
        <dbReference type="ChEBI" id="CHEBI:74691"/>
    </reaction>
    <physiologicalReaction direction="left-to-right" evidence="13">
        <dbReference type="Rhea" id="RHEA:47237"/>
    </physiologicalReaction>
</comment>
<dbReference type="InterPro" id="IPR013786">
    <property type="entry name" value="AcylCoA_DH/ox_N"/>
</dbReference>
<protein>
    <submittedName>
        <fullName evidence="20">Acyl-CoA dehydrogenase</fullName>
    </submittedName>
</protein>
<dbReference type="FunFam" id="2.40.110.10:FF:000006">
    <property type="entry name" value="very long-chain specific acyl-CoA dehydrogenase, mitochondrial"/>
    <property type="match status" value="1"/>
</dbReference>
<keyword evidence="7" id="KW-0809">Transit peptide</keyword>
<dbReference type="Pfam" id="PF02771">
    <property type="entry name" value="Acyl-CoA_dh_N"/>
    <property type="match status" value="1"/>
</dbReference>
<evidence type="ECO:0000256" key="4">
    <source>
        <dbReference type="ARBA" id="ARBA00022553"/>
    </source>
</evidence>
<evidence type="ECO:0000256" key="12">
    <source>
        <dbReference type="ARBA" id="ARBA00049038"/>
    </source>
</evidence>
<evidence type="ECO:0000259" key="16">
    <source>
        <dbReference type="Pfam" id="PF00441"/>
    </source>
</evidence>
<evidence type="ECO:0000256" key="9">
    <source>
        <dbReference type="ARBA" id="ARBA00023002"/>
    </source>
</evidence>
<dbReference type="Gene3D" id="1.10.540.10">
    <property type="entry name" value="Acyl-CoA dehydrogenase/oxidase, N-terminal domain"/>
    <property type="match status" value="1"/>
</dbReference>
<dbReference type="Proteomes" id="UP000503640">
    <property type="component" value="Unassembled WGS sequence"/>
</dbReference>
<keyword evidence="10" id="KW-0472">Membrane</keyword>
<evidence type="ECO:0000256" key="13">
    <source>
        <dbReference type="ARBA" id="ARBA00049140"/>
    </source>
</evidence>
<comment type="caution">
    <text evidence="20">The sequence shown here is derived from an EMBL/GenBank/DDBJ whole genome shotgun (WGS) entry which is preliminary data.</text>
</comment>